<evidence type="ECO:0000313" key="5">
    <source>
        <dbReference type="Proteomes" id="UP000248966"/>
    </source>
</evidence>
<evidence type="ECO:0000313" key="3">
    <source>
        <dbReference type="EMBL" id="RAN97568.1"/>
    </source>
</evidence>
<dbReference type="EMBL" id="PYAC01000019">
    <property type="protein sequence ID" value="RAO15702.1"/>
    <property type="molecule type" value="Genomic_DNA"/>
</dbReference>
<keyword evidence="2" id="KW-0732">Signal</keyword>
<evidence type="ECO:0000313" key="6">
    <source>
        <dbReference type="Proteomes" id="UP000249045"/>
    </source>
</evidence>
<evidence type="ECO:0000256" key="1">
    <source>
        <dbReference type="SAM" id="Phobius"/>
    </source>
</evidence>
<accession>A0A328MY69</accession>
<reference evidence="5 6" key="1">
    <citation type="submission" date="2018-03" db="EMBL/GenBank/DDBJ databases">
        <title>Defining the species Micromonospora saelicesensis and Micromonospora noduli under the framework of genomics.</title>
        <authorList>
            <person name="Riesco R."/>
            <person name="Trujillo M.E."/>
        </authorList>
    </citation>
    <scope>NUCLEOTIDE SEQUENCE [LARGE SCALE GENOMIC DNA]</scope>
    <source>
        <strain evidence="3 5">LAH08</strain>
        <strain evidence="4 6">MED15</strain>
    </source>
</reference>
<dbReference type="PROSITE" id="PS51318">
    <property type="entry name" value="TAT"/>
    <property type="match status" value="1"/>
</dbReference>
<evidence type="ECO:0008006" key="7">
    <source>
        <dbReference type="Google" id="ProtNLM"/>
    </source>
</evidence>
<keyword evidence="1" id="KW-0812">Transmembrane</keyword>
<evidence type="ECO:0000313" key="4">
    <source>
        <dbReference type="EMBL" id="RAO15702.1"/>
    </source>
</evidence>
<proteinExistence type="predicted"/>
<comment type="caution">
    <text evidence="3">The sequence shown here is derived from an EMBL/GenBank/DDBJ whole genome shotgun (WGS) entry which is preliminary data.</text>
</comment>
<organism evidence="3 5">
    <name type="scientific">Micromonospora noduli</name>
    <dbReference type="NCBI Taxonomy" id="709876"/>
    <lineage>
        <taxon>Bacteria</taxon>
        <taxon>Bacillati</taxon>
        <taxon>Actinomycetota</taxon>
        <taxon>Actinomycetes</taxon>
        <taxon>Micromonosporales</taxon>
        <taxon>Micromonosporaceae</taxon>
        <taxon>Micromonospora</taxon>
    </lineage>
</organism>
<feature type="transmembrane region" description="Helical" evidence="1">
    <location>
        <begin position="497"/>
        <end position="516"/>
    </location>
</feature>
<dbReference type="AlphaFoldDB" id="A0A328MY69"/>
<keyword evidence="1" id="KW-1133">Transmembrane helix</keyword>
<dbReference type="InterPro" id="IPR006311">
    <property type="entry name" value="TAT_signal"/>
</dbReference>
<dbReference type="Proteomes" id="UP000248966">
    <property type="component" value="Unassembled WGS sequence"/>
</dbReference>
<dbReference type="NCBIfam" id="TIGR01167">
    <property type="entry name" value="LPXTG_anchor"/>
    <property type="match status" value="1"/>
</dbReference>
<evidence type="ECO:0000256" key="2">
    <source>
        <dbReference type="SAM" id="SignalP"/>
    </source>
</evidence>
<dbReference type="RefSeq" id="WP_112586140.1">
    <property type="nucleotide sequence ID" value="NZ_PYAA01000028.1"/>
</dbReference>
<keyword evidence="6" id="KW-1185">Reference proteome</keyword>
<dbReference type="Proteomes" id="UP000249045">
    <property type="component" value="Unassembled WGS sequence"/>
</dbReference>
<feature type="chain" id="PRO_5016285985" description="Gram-positive cocci surface proteins LPxTG domain-containing protein" evidence="2">
    <location>
        <begin position="30"/>
        <end position="525"/>
    </location>
</feature>
<feature type="signal peptide" evidence="2">
    <location>
        <begin position="1"/>
        <end position="29"/>
    </location>
</feature>
<dbReference type="EMBL" id="PYAA01000028">
    <property type="protein sequence ID" value="RAN97568.1"/>
    <property type="molecule type" value="Genomic_DNA"/>
</dbReference>
<protein>
    <recommendedName>
        <fullName evidence="7">Gram-positive cocci surface proteins LPxTG domain-containing protein</fullName>
    </recommendedName>
</protein>
<sequence length="525" mass="53839">MLTHSTRRWLAGLGVAGAFVAAAASPAVAAPEAPIELGVYFSDTTIAAGSEGKIDSPLLFASEPVVVEGLTVTYDYRDLSGVVQVKPESSSFDCKSPEAGVLVCTDPFEIGLEEWAFGGLFEVALTPAAKAADGDTGNLKVTVSAEGLAPASHTAKLRIGEGVDLAAPGEETNISSAPGGTFSAPLTLSNAGKTAAKGAAVVFDLDYAIRPEKQYSNCTYEDGHLRTCAFDEVTAAGAARSVSLSYVLGKDTYAPGSEYGYYNWMTIAEFEDFNAYLQAGGISVGKPGNGPVLSLPEVPSKMGARGFQADTDPMNNWSGMTVKVTGKNGTDLVAVGGQLTGKAGDVVTASVGVRNDGPAALDFGRSGSPVTKIDIAVPEGTTAVEVPEFCAPLDGDQQDWENAGKPGAKLYRCYPDIFIGVGEKQLVDIGLRIDKVIENAAGTVTINAKCECEGFTEDLKPANDVAKILVNATGGTGGGDGDGDGGSLPITGQSTGLIAGLGALLLAAGVGGYLVAKRRRTRFVA</sequence>
<name>A0A328MY69_9ACTN</name>
<keyword evidence="1" id="KW-0472">Membrane</keyword>
<gene>
    <name evidence="3" type="ORF">LAH08_04369</name>
    <name evidence="4" type="ORF">MED15_03997</name>
</gene>